<dbReference type="Pfam" id="PF22022">
    <property type="entry name" value="Phage_int_M"/>
    <property type="match status" value="1"/>
</dbReference>
<comment type="similarity">
    <text evidence="1">Belongs to the 'phage' integrase family.</text>
</comment>
<dbReference type="Pfam" id="PF00589">
    <property type="entry name" value="Phage_integrase"/>
    <property type="match status" value="1"/>
</dbReference>
<keyword evidence="3 5" id="KW-0238">DNA-binding</keyword>
<dbReference type="InterPro" id="IPR013762">
    <property type="entry name" value="Integrase-like_cat_sf"/>
</dbReference>
<feature type="domain" description="Core-binding (CB)" evidence="7">
    <location>
        <begin position="58"/>
        <end position="137"/>
    </location>
</feature>
<dbReference type="Proteomes" id="UP000562124">
    <property type="component" value="Unassembled WGS sequence"/>
</dbReference>
<dbReference type="PANTHER" id="PTHR30629:SF2">
    <property type="entry name" value="PROPHAGE INTEGRASE INTS-RELATED"/>
    <property type="match status" value="1"/>
</dbReference>
<accession>A0A7Y0M176</accession>
<evidence type="ECO:0000313" key="9">
    <source>
        <dbReference type="Proteomes" id="UP000562124"/>
    </source>
</evidence>
<dbReference type="AlphaFoldDB" id="A0A7Y0M176"/>
<dbReference type="InterPro" id="IPR011010">
    <property type="entry name" value="DNA_brk_join_enz"/>
</dbReference>
<evidence type="ECO:0000259" key="7">
    <source>
        <dbReference type="PROSITE" id="PS51900"/>
    </source>
</evidence>
<sequence>MASITKRPDGRWRARYRDDRGKEHARHFDRKVDGQRWLDEVTASVVTGQYVAPGAGKITLKEYAEAWRANQAHRPTTQEQVERQFKLHVYPHLGDRPLATILPSDLRALVKRLSVTLSPATVSVIYRHLSAVFKAAVGDRRIATSPCAGISVPKPRKTRVVPVSTDAVQRLAAVISARYSAAVVLAAGTGLRQGEVFGLTVDRIDFLRRSLTVDRQLILLVGHPPQFGPPKTDSSVRVIPLPQVVIEALAAHLSAFPARPDGLVFTTGAGGPLRRSGFGNAWRRATVDAGVPGFVFHGLRHYYASLLIRHGESVKTVQERCCRSRRVMTRAS</sequence>
<keyword evidence="2" id="KW-0229">DNA integration</keyword>
<dbReference type="CDD" id="cd01189">
    <property type="entry name" value="INT_ICEBs1_C_like"/>
    <property type="match status" value="1"/>
</dbReference>
<feature type="domain" description="Tyr recombinase" evidence="6">
    <location>
        <begin position="158"/>
        <end position="332"/>
    </location>
</feature>
<proteinExistence type="inferred from homology"/>
<evidence type="ECO:0000256" key="1">
    <source>
        <dbReference type="ARBA" id="ARBA00008857"/>
    </source>
</evidence>
<comment type="caution">
    <text evidence="8">The sequence shown here is derived from an EMBL/GenBank/DDBJ whole genome shotgun (WGS) entry which is preliminary data.</text>
</comment>
<evidence type="ECO:0000256" key="3">
    <source>
        <dbReference type="ARBA" id="ARBA00023125"/>
    </source>
</evidence>
<dbReference type="Gene3D" id="1.10.443.10">
    <property type="entry name" value="Intergrase catalytic core"/>
    <property type="match status" value="1"/>
</dbReference>
<evidence type="ECO:0000256" key="2">
    <source>
        <dbReference type="ARBA" id="ARBA00022908"/>
    </source>
</evidence>
<protein>
    <submittedName>
        <fullName evidence="8">Site-specific integrase</fullName>
    </submittedName>
</protein>
<dbReference type="InterPro" id="IPR002104">
    <property type="entry name" value="Integrase_catalytic"/>
</dbReference>
<name>A0A7Y0M176_CELFI</name>
<organism evidence="8 9">
    <name type="scientific">Cellulomonas fimi</name>
    <dbReference type="NCBI Taxonomy" id="1708"/>
    <lineage>
        <taxon>Bacteria</taxon>
        <taxon>Bacillati</taxon>
        <taxon>Actinomycetota</taxon>
        <taxon>Actinomycetes</taxon>
        <taxon>Micrococcales</taxon>
        <taxon>Cellulomonadaceae</taxon>
        <taxon>Cellulomonas</taxon>
    </lineage>
</organism>
<reference evidence="8 9" key="1">
    <citation type="submission" date="2020-04" db="EMBL/GenBank/DDBJ databases">
        <title>Sequencing and Assembly of C. fimi.</title>
        <authorList>
            <person name="Ramsey A.R."/>
        </authorList>
    </citation>
    <scope>NUCLEOTIDE SEQUENCE [LARGE SCALE GENOMIC DNA]</scope>
    <source>
        <strain evidence="8 9">SB</strain>
    </source>
</reference>
<dbReference type="GO" id="GO:0015074">
    <property type="term" value="P:DNA integration"/>
    <property type="evidence" value="ECO:0007669"/>
    <property type="project" value="UniProtKB-KW"/>
</dbReference>
<dbReference type="InterPro" id="IPR058717">
    <property type="entry name" value="Phage_L5_Integrase_N"/>
</dbReference>
<dbReference type="PROSITE" id="PS51900">
    <property type="entry name" value="CB"/>
    <property type="match status" value="1"/>
</dbReference>
<gene>
    <name evidence="8" type="ORF">HIR71_16180</name>
</gene>
<dbReference type="PANTHER" id="PTHR30629">
    <property type="entry name" value="PROPHAGE INTEGRASE"/>
    <property type="match status" value="1"/>
</dbReference>
<evidence type="ECO:0000256" key="5">
    <source>
        <dbReference type="PROSITE-ProRule" id="PRU01248"/>
    </source>
</evidence>
<keyword evidence="4" id="KW-0233">DNA recombination</keyword>
<keyword evidence="9" id="KW-1185">Reference proteome</keyword>
<dbReference type="Gene3D" id="1.10.150.130">
    <property type="match status" value="1"/>
</dbReference>
<dbReference type="InterPro" id="IPR044068">
    <property type="entry name" value="CB"/>
</dbReference>
<dbReference type="InterPro" id="IPR010998">
    <property type="entry name" value="Integrase_recombinase_N"/>
</dbReference>
<dbReference type="GO" id="GO:0006310">
    <property type="term" value="P:DNA recombination"/>
    <property type="evidence" value="ECO:0007669"/>
    <property type="project" value="UniProtKB-KW"/>
</dbReference>
<dbReference type="RefSeq" id="WP_169326085.1">
    <property type="nucleotide sequence ID" value="NZ_JABCJJ010000063.1"/>
</dbReference>
<dbReference type="InterPro" id="IPR053876">
    <property type="entry name" value="Phage_int_M"/>
</dbReference>
<evidence type="ECO:0000259" key="6">
    <source>
        <dbReference type="PROSITE" id="PS51898"/>
    </source>
</evidence>
<dbReference type="PROSITE" id="PS51898">
    <property type="entry name" value="TYR_RECOMBINASE"/>
    <property type="match status" value="1"/>
</dbReference>
<dbReference type="EMBL" id="JABCJJ010000063">
    <property type="protein sequence ID" value="NMR21726.1"/>
    <property type="molecule type" value="Genomic_DNA"/>
</dbReference>
<dbReference type="SUPFAM" id="SSF56349">
    <property type="entry name" value="DNA breaking-rejoining enzymes"/>
    <property type="match status" value="1"/>
</dbReference>
<dbReference type="Pfam" id="PF26003">
    <property type="entry name" value="Integrase_N_phage"/>
    <property type="match status" value="1"/>
</dbReference>
<dbReference type="GO" id="GO:0003677">
    <property type="term" value="F:DNA binding"/>
    <property type="evidence" value="ECO:0007669"/>
    <property type="project" value="UniProtKB-UniRule"/>
</dbReference>
<evidence type="ECO:0000313" key="8">
    <source>
        <dbReference type="EMBL" id="NMR21726.1"/>
    </source>
</evidence>
<dbReference type="InterPro" id="IPR050808">
    <property type="entry name" value="Phage_Integrase"/>
</dbReference>
<evidence type="ECO:0000256" key="4">
    <source>
        <dbReference type="ARBA" id="ARBA00023172"/>
    </source>
</evidence>